<evidence type="ECO:0000313" key="4">
    <source>
        <dbReference type="Proteomes" id="UP000294927"/>
    </source>
</evidence>
<dbReference type="Gene3D" id="3.20.20.450">
    <property type="entry name" value="EAL domain"/>
    <property type="match status" value="1"/>
</dbReference>
<dbReference type="Gene3D" id="3.30.70.270">
    <property type="match status" value="1"/>
</dbReference>
<organism evidence="3 4">
    <name type="scientific">Actinophytocola oryzae</name>
    <dbReference type="NCBI Taxonomy" id="502181"/>
    <lineage>
        <taxon>Bacteria</taxon>
        <taxon>Bacillati</taxon>
        <taxon>Actinomycetota</taxon>
        <taxon>Actinomycetes</taxon>
        <taxon>Pseudonocardiales</taxon>
        <taxon>Pseudonocardiaceae</taxon>
    </lineage>
</organism>
<dbReference type="SUPFAM" id="SSF55785">
    <property type="entry name" value="PYP-like sensor domain (PAS domain)"/>
    <property type="match status" value="1"/>
</dbReference>
<dbReference type="PROSITE" id="PS50883">
    <property type="entry name" value="EAL"/>
    <property type="match status" value="1"/>
</dbReference>
<dbReference type="NCBIfam" id="TIGR00229">
    <property type="entry name" value="sensory_box"/>
    <property type="match status" value="1"/>
</dbReference>
<dbReference type="SMART" id="SM00267">
    <property type="entry name" value="GGDEF"/>
    <property type="match status" value="1"/>
</dbReference>
<dbReference type="Proteomes" id="UP000294927">
    <property type="component" value="Unassembled WGS sequence"/>
</dbReference>
<dbReference type="EMBL" id="SOCP01000001">
    <property type="protein sequence ID" value="TDV57640.1"/>
    <property type="molecule type" value="Genomic_DNA"/>
</dbReference>
<dbReference type="RefSeq" id="WP_166663887.1">
    <property type="nucleotide sequence ID" value="NZ_SOCP01000001.1"/>
</dbReference>
<reference evidence="3 4" key="1">
    <citation type="submission" date="2019-03" db="EMBL/GenBank/DDBJ databases">
        <title>Genomic Encyclopedia of Archaeal and Bacterial Type Strains, Phase II (KMG-II): from individual species to whole genera.</title>
        <authorList>
            <person name="Goeker M."/>
        </authorList>
    </citation>
    <scope>NUCLEOTIDE SEQUENCE [LARGE SCALE GENOMIC DNA]</scope>
    <source>
        <strain evidence="3 4">DSM 45499</strain>
    </source>
</reference>
<accession>A0A4R7W4J0</accession>
<dbReference type="InterPro" id="IPR035919">
    <property type="entry name" value="EAL_sf"/>
</dbReference>
<keyword evidence="4" id="KW-1185">Reference proteome</keyword>
<gene>
    <name evidence="3" type="ORF">CLV71_101513</name>
</gene>
<comment type="caution">
    <text evidence="3">The sequence shown here is derived from an EMBL/GenBank/DDBJ whole genome shotgun (WGS) entry which is preliminary data.</text>
</comment>
<dbReference type="InterPro" id="IPR029787">
    <property type="entry name" value="Nucleotide_cyclase"/>
</dbReference>
<dbReference type="Pfam" id="PF00563">
    <property type="entry name" value="EAL"/>
    <property type="match status" value="1"/>
</dbReference>
<evidence type="ECO:0000313" key="3">
    <source>
        <dbReference type="EMBL" id="TDV57640.1"/>
    </source>
</evidence>
<dbReference type="SMART" id="SM00052">
    <property type="entry name" value="EAL"/>
    <property type="match status" value="1"/>
</dbReference>
<dbReference type="CDD" id="cd01948">
    <property type="entry name" value="EAL"/>
    <property type="match status" value="1"/>
</dbReference>
<dbReference type="PANTHER" id="PTHR44757">
    <property type="entry name" value="DIGUANYLATE CYCLASE DGCP"/>
    <property type="match status" value="1"/>
</dbReference>
<dbReference type="CDD" id="cd01949">
    <property type="entry name" value="GGDEF"/>
    <property type="match status" value="1"/>
</dbReference>
<dbReference type="PROSITE" id="PS50887">
    <property type="entry name" value="GGDEF"/>
    <property type="match status" value="1"/>
</dbReference>
<feature type="domain" description="EAL" evidence="1">
    <location>
        <begin position="342"/>
        <end position="601"/>
    </location>
</feature>
<dbReference type="InterPro" id="IPR001633">
    <property type="entry name" value="EAL_dom"/>
</dbReference>
<dbReference type="SUPFAM" id="SSF141868">
    <property type="entry name" value="EAL domain-like"/>
    <property type="match status" value="1"/>
</dbReference>
<dbReference type="InterPro" id="IPR035965">
    <property type="entry name" value="PAS-like_dom_sf"/>
</dbReference>
<dbReference type="InterPro" id="IPR000160">
    <property type="entry name" value="GGDEF_dom"/>
</dbReference>
<dbReference type="Pfam" id="PF00990">
    <property type="entry name" value="GGDEF"/>
    <property type="match status" value="1"/>
</dbReference>
<evidence type="ECO:0000259" key="1">
    <source>
        <dbReference type="PROSITE" id="PS50883"/>
    </source>
</evidence>
<name>A0A4R7W4J0_9PSEU</name>
<feature type="domain" description="GGDEF" evidence="2">
    <location>
        <begin position="201"/>
        <end position="333"/>
    </location>
</feature>
<dbReference type="NCBIfam" id="TIGR00254">
    <property type="entry name" value="GGDEF"/>
    <property type="match status" value="1"/>
</dbReference>
<dbReference type="InterPro" id="IPR043128">
    <property type="entry name" value="Rev_trsase/Diguanyl_cyclase"/>
</dbReference>
<dbReference type="InterPro" id="IPR052155">
    <property type="entry name" value="Biofilm_reg_signaling"/>
</dbReference>
<evidence type="ECO:0000259" key="2">
    <source>
        <dbReference type="PROSITE" id="PS50887"/>
    </source>
</evidence>
<dbReference type="AlphaFoldDB" id="A0A4R7W4J0"/>
<dbReference type="Gene3D" id="3.30.450.20">
    <property type="entry name" value="PAS domain"/>
    <property type="match status" value="1"/>
</dbReference>
<dbReference type="SUPFAM" id="SSF55073">
    <property type="entry name" value="Nucleotide cyclase"/>
    <property type="match status" value="1"/>
</dbReference>
<proteinExistence type="predicted"/>
<protein>
    <submittedName>
        <fullName evidence="3">PAS domain S-box-containing protein/diguanylate cyclase (GGDEF)-like protein</fullName>
    </submittedName>
</protein>
<sequence length="604" mass="65302">MAPQLVDSVRRWAAALRDTDAGSPEAESVIHGISVEIDAGRERSRRDADDRFAAFYHHCPVAVVLVGTAGLVAAVNPAFLELADVDERDVTGTHAEALGAGDRDRAVLRNTLTQVTPERRVQEQVRINAAGNQARPVRLTAAALPGTDATYPILMFEDLYELNQLRETFQYQGLHDPLTGLPNGTHLRSRLEAMLSGGVREHVALLYLDIDGFKVVNDGFGAEVADQVLRGVAATLRGVFADGFVARLFGDEFAVALRGDLSPASVVELAEQTLAELADPQYVDDVGIGVSASIGIVVTDVPGPDHDEVMHSADVALHRAKDLGKAQWVLFDPQVGGADRDRYRLACAIAGALETGEMTVRYHPHVVLPDARIVTSVNAALCWEHPTLGTLRAEEFYPLAETTGMTVPLGRYLLAEALATSADWRARFGTDAPMVCLTLPRRMAIDGDLVGMVRAELDRNGLDPRHVMLCADAQSLLDPRGDLIDSIGHLARLGVLFVLNVTGLPELELVPAHQVPAPAVMLTGQLVRDLGVDRPPRWAGRNVRQLVERAEELGVKVGAHGVRSEEHARLLFDLGVVVAAGPYLPEHLTREEAEIWVGRAFSAD</sequence>
<dbReference type="InterPro" id="IPR000014">
    <property type="entry name" value="PAS"/>
</dbReference>
<dbReference type="PANTHER" id="PTHR44757:SF2">
    <property type="entry name" value="BIOFILM ARCHITECTURE MAINTENANCE PROTEIN MBAA"/>
    <property type="match status" value="1"/>
</dbReference>